<dbReference type="InterPro" id="IPR051678">
    <property type="entry name" value="AGP_Transferase"/>
</dbReference>
<protein>
    <submittedName>
        <fullName evidence="2">Kinase-like protein</fullName>
    </submittedName>
</protein>
<dbReference type="InterPro" id="IPR011009">
    <property type="entry name" value="Kinase-like_dom_sf"/>
</dbReference>
<dbReference type="Pfam" id="PF01636">
    <property type="entry name" value="APH"/>
    <property type="match status" value="1"/>
</dbReference>
<dbReference type="SUPFAM" id="SSF56112">
    <property type="entry name" value="Protein kinase-like (PK-like)"/>
    <property type="match status" value="1"/>
</dbReference>
<gene>
    <name evidence="2" type="ORF">OBBRIDRAFT_782100</name>
</gene>
<dbReference type="OrthoDB" id="5404599at2759"/>
<organism evidence="2 3">
    <name type="scientific">Obba rivulosa</name>
    <dbReference type="NCBI Taxonomy" id="1052685"/>
    <lineage>
        <taxon>Eukaryota</taxon>
        <taxon>Fungi</taxon>
        <taxon>Dikarya</taxon>
        <taxon>Basidiomycota</taxon>
        <taxon>Agaricomycotina</taxon>
        <taxon>Agaricomycetes</taxon>
        <taxon>Polyporales</taxon>
        <taxon>Gelatoporiaceae</taxon>
        <taxon>Obba</taxon>
    </lineage>
</organism>
<name>A0A8E2AUW1_9APHY</name>
<evidence type="ECO:0000259" key="1">
    <source>
        <dbReference type="Pfam" id="PF01636"/>
    </source>
</evidence>
<dbReference type="PANTHER" id="PTHR21310">
    <property type="entry name" value="AMINOGLYCOSIDE PHOSPHOTRANSFERASE-RELATED-RELATED"/>
    <property type="match status" value="1"/>
</dbReference>
<dbReference type="AlphaFoldDB" id="A0A8E2AUW1"/>
<dbReference type="Proteomes" id="UP000250043">
    <property type="component" value="Unassembled WGS sequence"/>
</dbReference>
<dbReference type="PANTHER" id="PTHR21310:SF48">
    <property type="entry name" value="AMINOGLYCOSIDE PHOSPHOTRANSFERASE DOMAIN-CONTAINING PROTEIN"/>
    <property type="match status" value="1"/>
</dbReference>
<keyword evidence="3" id="KW-1185">Reference proteome</keyword>
<dbReference type="GO" id="GO:0016301">
    <property type="term" value="F:kinase activity"/>
    <property type="evidence" value="ECO:0007669"/>
    <property type="project" value="UniProtKB-KW"/>
</dbReference>
<sequence length="304" mass="35122">MGSSWLSILFSSLRFPRTKLSLRDLLLAVVKRILPLIPPFWRLWVYKHRAKKAPYGSLDYAGCLKIFPSIWVKSHKRAHLEAESICLVRRHTSVPVPDVIDLVEDPTEGSWYMLMSELPGKKFSAVRDEVSTEEISYMGCQLRDWLQQLRAIPSPYGSSVCGVNHTGIVSYRWSERPQGPFASISELHRWMFRSFNSEELEEPEIRQAVSTLESESKPRALCFTHGDLFGWNVLAEDGKLTGIVDWECAAWLPDYWEYSAPHYPRGFVPENKWQHVVCAAMDNYDSEVNAEMQVWKRRSFCLGF</sequence>
<dbReference type="Gene3D" id="3.90.1200.10">
    <property type="match status" value="1"/>
</dbReference>
<dbReference type="EMBL" id="KV722497">
    <property type="protein sequence ID" value="OCH87127.1"/>
    <property type="molecule type" value="Genomic_DNA"/>
</dbReference>
<proteinExistence type="predicted"/>
<dbReference type="InterPro" id="IPR002575">
    <property type="entry name" value="Aminoglycoside_PTrfase"/>
</dbReference>
<keyword evidence="2" id="KW-0418">Kinase</keyword>
<evidence type="ECO:0000313" key="3">
    <source>
        <dbReference type="Proteomes" id="UP000250043"/>
    </source>
</evidence>
<dbReference type="CDD" id="cd05120">
    <property type="entry name" value="APH_ChoK_like"/>
    <property type="match status" value="1"/>
</dbReference>
<reference evidence="2 3" key="1">
    <citation type="submission" date="2016-07" db="EMBL/GenBank/DDBJ databases">
        <title>Draft genome of the white-rot fungus Obba rivulosa 3A-2.</title>
        <authorList>
            <consortium name="DOE Joint Genome Institute"/>
            <person name="Miettinen O."/>
            <person name="Riley R."/>
            <person name="Acob R."/>
            <person name="Barry K."/>
            <person name="Cullen D."/>
            <person name="De Vries R."/>
            <person name="Hainaut M."/>
            <person name="Hatakka A."/>
            <person name="Henrissat B."/>
            <person name="Hilden K."/>
            <person name="Kuo R."/>
            <person name="Labutti K."/>
            <person name="Lipzen A."/>
            <person name="Makela M.R."/>
            <person name="Sandor L."/>
            <person name="Spatafora J.W."/>
            <person name="Grigoriev I.V."/>
            <person name="Hibbett D.S."/>
        </authorList>
    </citation>
    <scope>NUCLEOTIDE SEQUENCE [LARGE SCALE GENOMIC DNA]</scope>
    <source>
        <strain evidence="2 3">3A-2</strain>
    </source>
</reference>
<evidence type="ECO:0000313" key="2">
    <source>
        <dbReference type="EMBL" id="OCH87127.1"/>
    </source>
</evidence>
<accession>A0A8E2AUW1</accession>
<keyword evidence="2" id="KW-0808">Transferase</keyword>
<feature type="domain" description="Aminoglycoside phosphotransferase" evidence="1">
    <location>
        <begin position="64"/>
        <end position="251"/>
    </location>
</feature>